<dbReference type="RefSeq" id="XP_045154605.1">
    <property type="nucleotide sequence ID" value="XM_045298670.1"/>
</dbReference>
<gene>
    <name evidence="2" type="primary">LOC115872684</name>
</gene>
<proteinExistence type="predicted"/>
<protein>
    <submittedName>
        <fullName evidence="2">Melanoma-associated antigen B10-like</fullName>
    </submittedName>
</protein>
<keyword evidence="1" id="KW-1185">Reference proteome</keyword>
<organism evidence="1 2">
    <name type="scientific">Echinops telfairi</name>
    <name type="common">Lesser hedgehog tenrec</name>
    <dbReference type="NCBI Taxonomy" id="9371"/>
    <lineage>
        <taxon>Eukaryota</taxon>
        <taxon>Metazoa</taxon>
        <taxon>Chordata</taxon>
        <taxon>Craniata</taxon>
        <taxon>Vertebrata</taxon>
        <taxon>Euteleostomi</taxon>
        <taxon>Mammalia</taxon>
        <taxon>Eutheria</taxon>
        <taxon>Afrotheria</taxon>
        <taxon>Tenrecidae</taxon>
        <taxon>Tenrecinae</taxon>
        <taxon>Echinops</taxon>
    </lineage>
</organism>
<dbReference type="Proteomes" id="UP000694863">
    <property type="component" value="Unplaced"/>
</dbReference>
<evidence type="ECO:0000313" key="2">
    <source>
        <dbReference type="RefSeq" id="XP_045154605.1"/>
    </source>
</evidence>
<sequence>MPRGHKSKLRAQEKRRLARGDPQGLKDAQATAAEEEGPASSSPVLGATSQSTPTVEPPSTRQGPGSAISITTVFAGAAAERAERGASQLDDQVANMLAASSLSFAPTRTPLDQKAILLVHFLLRKYKMKETATKEDMLKYVIKKHRDHFHEILRRTTELMVLAFGIDVKEVDSTRHCYALFSKLRCNRDRNLPGEDILPKSGLLMTVLCVIFMKGNSATEDVIWEVLNVMGIHAGKKHFIYGEPRKLITDDLVKEKYLEYRQVPNSEPPRYEFLWGPKALAETSKMEVLEFLARVHNTVPSAFPAWYEEAMRDEEAKARSRFAALVRTNAIPSAHHRVPGSSFHF</sequence>
<evidence type="ECO:0000313" key="1">
    <source>
        <dbReference type="Proteomes" id="UP000694863"/>
    </source>
</evidence>
<accession>A0AC55DS82</accession>
<name>A0AC55DS82_ECHTE</name>
<reference evidence="2" key="1">
    <citation type="submission" date="2025-08" db="UniProtKB">
        <authorList>
            <consortium name="RefSeq"/>
        </authorList>
    </citation>
    <scope>IDENTIFICATION</scope>
</reference>